<dbReference type="CDD" id="cd06171">
    <property type="entry name" value="Sigma70_r4"/>
    <property type="match status" value="1"/>
</dbReference>
<sequence length="197" mass="23115">MVNSKQIKDAAIIERLANSDATALNLLYETYWERLFISAYNLLKNKEACEDILQELFISLWNKREKLQINISIKSYLYASVTYKVYDYLRKNSKVIQLELLEDFDKRIHFSNPESKMIHEELVQLINEAIQTLPEKCRKVFVMSREEQLSHKEIAEKLQISSKTVEAHITKALKTIKLSLGSLATLELVYYIVYNFN</sequence>
<keyword evidence="4" id="KW-0804">Transcription</keyword>
<dbReference type="Pfam" id="PF08281">
    <property type="entry name" value="Sigma70_r4_2"/>
    <property type="match status" value="1"/>
</dbReference>
<keyword evidence="8" id="KW-1185">Reference proteome</keyword>
<dbReference type="InterPro" id="IPR014327">
    <property type="entry name" value="RNA_pol_sigma70_bacteroid"/>
</dbReference>
<dbReference type="EMBL" id="JBHTIC010000008">
    <property type="protein sequence ID" value="MFD0762480.1"/>
    <property type="molecule type" value="Genomic_DNA"/>
</dbReference>
<accession>A0ABW2Z7P1</accession>
<dbReference type="SUPFAM" id="SSF88946">
    <property type="entry name" value="Sigma2 domain of RNA polymerase sigma factors"/>
    <property type="match status" value="1"/>
</dbReference>
<dbReference type="InterPro" id="IPR039425">
    <property type="entry name" value="RNA_pol_sigma-70-like"/>
</dbReference>
<evidence type="ECO:0000313" key="8">
    <source>
        <dbReference type="Proteomes" id="UP001597032"/>
    </source>
</evidence>
<dbReference type="RefSeq" id="WP_386782828.1">
    <property type="nucleotide sequence ID" value="NZ_JBHTIC010000008.1"/>
</dbReference>
<feature type="domain" description="RNA polymerase sigma-70 region 2" evidence="5">
    <location>
        <begin position="27"/>
        <end position="94"/>
    </location>
</feature>
<dbReference type="InterPro" id="IPR013324">
    <property type="entry name" value="RNA_pol_sigma_r3/r4-like"/>
</dbReference>
<protein>
    <submittedName>
        <fullName evidence="7">RNA polymerase sigma-70 factor</fullName>
    </submittedName>
</protein>
<dbReference type="Pfam" id="PF04542">
    <property type="entry name" value="Sigma70_r2"/>
    <property type="match status" value="1"/>
</dbReference>
<dbReference type="InterPro" id="IPR013325">
    <property type="entry name" value="RNA_pol_sigma_r2"/>
</dbReference>
<dbReference type="PANTHER" id="PTHR43133">
    <property type="entry name" value="RNA POLYMERASE ECF-TYPE SIGMA FACTO"/>
    <property type="match status" value="1"/>
</dbReference>
<evidence type="ECO:0000259" key="5">
    <source>
        <dbReference type="Pfam" id="PF04542"/>
    </source>
</evidence>
<comment type="similarity">
    <text evidence="1">Belongs to the sigma-70 factor family. ECF subfamily.</text>
</comment>
<feature type="domain" description="RNA polymerase sigma factor 70 region 4 type 2" evidence="6">
    <location>
        <begin position="125"/>
        <end position="175"/>
    </location>
</feature>
<dbReference type="InterPro" id="IPR014284">
    <property type="entry name" value="RNA_pol_sigma-70_dom"/>
</dbReference>
<evidence type="ECO:0000313" key="7">
    <source>
        <dbReference type="EMBL" id="MFD0762480.1"/>
    </source>
</evidence>
<reference evidence="8" key="1">
    <citation type="journal article" date="2019" name="Int. J. Syst. Evol. Microbiol.">
        <title>The Global Catalogue of Microorganisms (GCM) 10K type strain sequencing project: providing services to taxonomists for standard genome sequencing and annotation.</title>
        <authorList>
            <consortium name="The Broad Institute Genomics Platform"/>
            <consortium name="The Broad Institute Genome Sequencing Center for Infectious Disease"/>
            <person name="Wu L."/>
            <person name="Ma J."/>
        </authorList>
    </citation>
    <scope>NUCLEOTIDE SEQUENCE [LARGE SCALE GENOMIC DNA]</scope>
    <source>
        <strain evidence="8">CCUG 60022</strain>
    </source>
</reference>
<dbReference type="Gene3D" id="1.10.10.10">
    <property type="entry name" value="Winged helix-like DNA-binding domain superfamily/Winged helix DNA-binding domain"/>
    <property type="match status" value="1"/>
</dbReference>
<evidence type="ECO:0000256" key="2">
    <source>
        <dbReference type="ARBA" id="ARBA00023015"/>
    </source>
</evidence>
<evidence type="ECO:0000259" key="6">
    <source>
        <dbReference type="Pfam" id="PF08281"/>
    </source>
</evidence>
<evidence type="ECO:0000256" key="4">
    <source>
        <dbReference type="ARBA" id="ARBA00023163"/>
    </source>
</evidence>
<organism evidence="7 8">
    <name type="scientific">Lutibacter aestuarii</name>
    <dbReference type="NCBI Taxonomy" id="861111"/>
    <lineage>
        <taxon>Bacteria</taxon>
        <taxon>Pseudomonadati</taxon>
        <taxon>Bacteroidota</taxon>
        <taxon>Flavobacteriia</taxon>
        <taxon>Flavobacteriales</taxon>
        <taxon>Flavobacteriaceae</taxon>
        <taxon>Lutibacter</taxon>
    </lineage>
</organism>
<dbReference type="InterPro" id="IPR013249">
    <property type="entry name" value="RNA_pol_sigma70_r4_t2"/>
</dbReference>
<name>A0ABW2Z7P1_9FLAO</name>
<dbReference type="InterPro" id="IPR036388">
    <property type="entry name" value="WH-like_DNA-bd_sf"/>
</dbReference>
<dbReference type="InterPro" id="IPR007627">
    <property type="entry name" value="RNA_pol_sigma70_r2"/>
</dbReference>
<dbReference type="Proteomes" id="UP001597032">
    <property type="component" value="Unassembled WGS sequence"/>
</dbReference>
<gene>
    <name evidence="7" type="ORF">ACFQZW_10335</name>
</gene>
<keyword evidence="2" id="KW-0805">Transcription regulation</keyword>
<dbReference type="PANTHER" id="PTHR43133:SF46">
    <property type="entry name" value="RNA POLYMERASE SIGMA-70 FACTOR ECF SUBFAMILY"/>
    <property type="match status" value="1"/>
</dbReference>
<keyword evidence="3" id="KW-0731">Sigma factor</keyword>
<proteinExistence type="inferred from homology"/>
<dbReference type="Gene3D" id="1.10.1740.10">
    <property type="match status" value="1"/>
</dbReference>
<dbReference type="NCBIfam" id="TIGR02937">
    <property type="entry name" value="sigma70-ECF"/>
    <property type="match status" value="1"/>
</dbReference>
<comment type="caution">
    <text evidence="7">The sequence shown here is derived from an EMBL/GenBank/DDBJ whole genome shotgun (WGS) entry which is preliminary data.</text>
</comment>
<evidence type="ECO:0000256" key="1">
    <source>
        <dbReference type="ARBA" id="ARBA00010641"/>
    </source>
</evidence>
<dbReference type="SUPFAM" id="SSF88659">
    <property type="entry name" value="Sigma3 and sigma4 domains of RNA polymerase sigma factors"/>
    <property type="match status" value="1"/>
</dbReference>
<evidence type="ECO:0000256" key="3">
    <source>
        <dbReference type="ARBA" id="ARBA00023082"/>
    </source>
</evidence>
<dbReference type="NCBIfam" id="TIGR02985">
    <property type="entry name" value="Sig70_bacteroi1"/>
    <property type="match status" value="1"/>
</dbReference>